<dbReference type="InterPro" id="IPR006710">
    <property type="entry name" value="Glyco_hydro_43"/>
</dbReference>
<dbReference type="Gene3D" id="2.60.120.200">
    <property type="match status" value="2"/>
</dbReference>
<evidence type="ECO:0000256" key="2">
    <source>
        <dbReference type="ARBA" id="ARBA00009865"/>
    </source>
</evidence>
<name>A0ABV7JRP0_9ALTE</name>
<dbReference type="Pfam" id="PF20578">
    <property type="entry name" value="aBig_2"/>
    <property type="match status" value="2"/>
</dbReference>
<evidence type="ECO:0000259" key="7">
    <source>
        <dbReference type="SMART" id="SM00560"/>
    </source>
</evidence>
<dbReference type="InterPro" id="IPR013320">
    <property type="entry name" value="ConA-like_dom_sf"/>
</dbReference>
<dbReference type="InterPro" id="IPR023296">
    <property type="entry name" value="Glyco_hydro_beta-prop_sf"/>
</dbReference>
<dbReference type="Pfam" id="PF04616">
    <property type="entry name" value="Glyco_hydro_43"/>
    <property type="match status" value="1"/>
</dbReference>
<dbReference type="InterPro" id="IPR032291">
    <property type="entry name" value="Abn2_C"/>
</dbReference>
<comment type="caution">
    <text evidence="8">The sequence shown here is derived from an EMBL/GenBank/DDBJ whole genome shotgun (WGS) entry which is preliminary data.</text>
</comment>
<dbReference type="PROSITE" id="PS51257">
    <property type="entry name" value="PROKAR_LIPOPROTEIN"/>
    <property type="match status" value="1"/>
</dbReference>
<accession>A0ABV7JRP0</accession>
<dbReference type="Pfam" id="PF13385">
    <property type="entry name" value="Laminin_G_3"/>
    <property type="match status" value="2"/>
</dbReference>
<evidence type="ECO:0000256" key="6">
    <source>
        <dbReference type="ARBA" id="ARBA00023295"/>
    </source>
</evidence>
<dbReference type="PANTHER" id="PTHR43301">
    <property type="entry name" value="ARABINAN ENDO-1,5-ALPHA-L-ARABINOSIDASE"/>
    <property type="match status" value="1"/>
</dbReference>
<keyword evidence="6" id="KW-0326">Glycosidase</keyword>
<dbReference type="EMBL" id="JBHRSX010000008">
    <property type="protein sequence ID" value="MFC3200780.1"/>
    <property type="molecule type" value="Genomic_DNA"/>
</dbReference>
<dbReference type="PANTHER" id="PTHR43301:SF3">
    <property type="entry name" value="ARABINAN ENDO-1,5-ALPHA-L-ARABINOSIDASE A-RELATED"/>
    <property type="match status" value="1"/>
</dbReference>
<keyword evidence="3" id="KW-0732">Signal</keyword>
<evidence type="ECO:0000256" key="5">
    <source>
        <dbReference type="ARBA" id="ARBA00023157"/>
    </source>
</evidence>
<reference evidence="9" key="1">
    <citation type="journal article" date="2019" name="Int. J. Syst. Evol. Microbiol.">
        <title>The Global Catalogue of Microorganisms (GCM) 10K type strain sequencing project: providing services to taxonomists for standard genome sequencing and annotation.</title>
        <authorList>
            <consortium name="The Broad Institute Genomics Platform"/>
            <consortium name="The Broad Institute Genome Sequencing Center for Infectious Disease"/>
            <person name="Wu L."/>
            <person name="Ma J."/>
        </authorList>
    </citation>
    <scope>NUCLEOTIDE SEQUENCE [LARGE SCALE GENOMIC DNA]</scope>
    <source>
        <strain evidence="9">KCTC 52449</strain>
    </source>
</reference>
<dbReference type="SUPFAM" id="SSF75005">
    <property type="entry name" value="Arabinanase/levansucrase/invertase"/>
    <property type="match status" value="1"/>
</dbReference>
<evidence type="ECO:0000256" key="1">
    <source>
        <dbReference type="ARBA" id="ARBA00004834"/>
    </source>
</evidence>
<keyword evidence="5" id="KW-1015">Disulfide bond</keyword>
<evidence type="ECO:0000256" key="3">
    <source>
        <dbReference type="ARBA" id="ARBA00022729"/>
    </source>
</evidence>
<dbReference type="Proteomes" id="UP001595477">
    <property type="component" value="Unassembled WGS sequence"/>
</dbReference>
<sequence length="1122" mass="121503">MRWNKVLLAVSISAVLGGCGDGTQQKVEGVVEAPQNEPPVSVTDPTFPTGVTFSEVGVHDPSVIRLDDGTFYIFGSHMAYASSTDLVNWTQLNPGAANNEDAAANTPLFNTYPSEVSEGIDWVGGNIGSWASDVIQLGDGRYYFYYNHCALPDTGNCVSRSYLGVAVSDNIDGPYEDLGLILTTGHVGAENPGINGEAYDGNVHPNAIDPDVFFDKEGRLWMVYGSYSGGIWIMEMDPQTGMALPDQGYGTKLMGGFYSAIEGPYMIYSPESDYYYLFTSFGGYENADGYNMRIARSRNPNGPFTDSKGQDMIGASGGWSSIEQYGNKVMGGFLYDVNPGEAGTDHGYMAPGHNSAYYDEETGKYFVIFHTRFPGQGQIHNVRVHEMFVNEDGWLVVAPHRYVPVEGDNIADETDLFGTFKLINHGTDIDREAKVSTYITLEDYNIVSGDVTGKWYYEADNTVRLYLDGRGTFKGVSSWQYNDNMGEFVPTFTAVNEEGVAIWGSKLMENDDATALTNALAAISFPEETTVDVTLPAIGAKGADITWTSSHPDYIEVKGEPELPNASYTGVVTRPNVGSGDTEVTLTATATLNGTSQTQTYTIVIPAQVPFNRIAHYSFDGSFADELGNYTVATETGMRPDTEGTVNFVEGQTGQAAMFDGTNGLRLPDSFINSYNYTVSMWLNAQTLNTFTPAFFGNVGDNGWMSLVPQSWDSNIMLWSNSVLKGSNPWFDGISGVPMQLDTWTHVAFSVNNGFVRIYVDGELAGEANGLPDMFTDYEGVFTLAVNPWDVPFNGMIDEVKLYDTALTAGEIKNLDVTPLSTAELLASAADLLDLGDTTAVIADLPMRPTGPYASAISWTSSNPDVISTKGEVTRPANGEDDALVVLTATITLEGESLTKTFEVNVRALGLPDPVVHYSFDNDDLSDATGQQSSGTPTGATIDQAGGEAAFTDGVVGRALDMDGNYGVQLADDLIKDNSYAISVWFNAAALANYTPVVFGYESGDSWISMIPGGHHASDNAMVWSGTAWYDAFTDQTLETGNWYHMVMVNNQGAMTIYINGVESFAGQNFPDVFTPAPVTSFAIGANFWDAAFNGQIDELYIFDDALTATDVTQIYNSQRPE</sequence>
<gene>
    <name evidence="8" type="ORF">ACFOEW_02965</name>
</gene>
<dbReference type="InterPro" id="IPR006558">
    <property type="entry name" value="LamG-like"/>
</dbReference>
<dbReference type="Gene3D" id="2.40.128.10">
    <property type="match status" value="1"/>
</dbReference>
<dbReference type="RefSeq" id="WP_123327195.1">
    <property type="nucleotide sequence ID" value="NZ_JBHRSX010000008.1"/>
</dbReference>
<evidence type="ECO:0000313" key="9">
    <source>
        <dbReference type="Proteomes" id="UP001595477"/>
    </source>
</evidence>
<dbReference type="InterPro" id="IPR046780">
    <property type="entry name" value="aBig_2"/>
</dbReference>
<proteinExistence type="inferred from homology"/>
<dbReference type="SMART" id="SM00560">
    <property type="entry name" value="LamGL"/>
    <property type="match status" value="1"/>
</dbReference>
<organism evidence="8 9">
    <name type="scientific">Alteromonas oceani</name>
    <dbReference type="NCBI Taxonomy" id="2071609"/>
    <lineage>
        <taxon>Bacteria</taxon>
        <taxon>Pseudomonadati</taxon>
        <taxon>Pseudomonadota</taxon>
        <taxon>Gammaproteobacteria</taxon>
        <taxon>Alteromonadales</taxon>
        <taxon>Alteromonadaceae</taxon>
        <taxon>Alteromonas/Salinimonas group</taxon>
        <taxon>Alteromonas</taxon>
    </lineage>
</organism>
<keyword evidence="9" id="KW-1185">Reference proteome</keyword>
<evidence type="ECO:0000256" key="4">
    <source>
        <dbReference type="ARBA" id="ARBA00022801"/>
    </source>
</evidence>
<dbReference type="SUPFAM" id="SSF49899">
    <property type="entry name" value="Concanavalin A-like lectins/glucanases"/>
    <property type="match status" value="2"/>
</dbReference>
<comment type="pathway">
    <text evidence="1">Glycan metabolism; L-arabinan degradation.</text>
</comment>
<dbReference type="Gene3D" id="2.115.10.20">
    <property type="entry name" value="Glycosyl hydrolase domain, family 43"/>
    <property type="match status" value="1"/>
</dbReference>
<feature type="domain" description="LamG-like jellyroll fold" evidence="7">
    <location>
        <begin position="978"/>
        <end position="1110"/>
    </location>
</feature>
<keyword evidence="4" id="KW-0378">Hydrolase</keyword>
<dbReference type="InterPro" id="IPR050727">
    <property type="entry name" value="GH43_arabinanases"/>
</dbReference>
<protein>
    <submittedName>
        <fullName evidence="8">LamG-like jellyroll fold domain-containing protein</fullName>
    </submittedName>
</protein>
<evidence type="ECO:0000313" key="8">
    <source>
        <dbReference type="EMBL" id="MFC3200780.1"/>
    </source>
</evidence>
<dbReference type="Pfam" id="PF16369">
    <property type="entry name" value="GH43_C"/>
    <property type="match status" value="1"/>
</dbReference>
<comment type="similarity">
    <text evidence="2">Belongs to the glycosyl hydrolase 43 family.</text>
</comment>